<sequence>MLPCLRHPFHRKCIYDFVWSGNQSNRQPRALKPSKCPYCQVDATGWLIIEISPPRPTLPTPNPEDIIQEVTYSNVNQLQGKFRPCCNSRFEELDGVVFPGPCFNHPMHERCYVIQRLGDFSAEAVAREVPCLSCGEILNNEARISMII</sequence>
<dbReference type="EMBL" id="BAABME010025141">
    <property type="protein sequence ID" value="GAA0171585.1"/>
    <property type="molecule type" value="Genomic_DNA"/>
</dbReference>
<evidence type="ECO:0000313" key="2">
    <source>
        <dbReference type="Proteomes" id="UP001454036"/>
    </source>
</evidence>
<protein>
    <recommendedName>
        <fullName evidence="3">RING-type domain-containing protein</fullName>
    </recommendedName>
</protein>
<name>A0AAV3R6Q9_LITER</name>
<dbReference type="AlphaFoldDB" id="A0AAV3R6Q9"/>
<proteinExistence type="predicted"/>
<keyword evidence="2" id="KW-1185">Reference proteome</keyword>
<gene>
    <name evidence="1" type="ORF">LIER_41187</name>
</gene>
<accession>A0AAV3R6Q9</accession>
<evidence type="ECO:0000313" key="1">
    <source>
        <dbReference type="EMBL" id="GAA0171585.1"/>
    </source>
</evidence>
<dbReference type="Proteomes" id="UP001454036">
    <property type="component" value="Unassembled WGS sequence"/>
</dbReference>
<evidence type="ECO:0008006" key="3">
    <source>
        <dbReference type="Google" id="ProtNLM"/>
    </source>
</evidence>
<reference evidence="1 2" key="1">
    <citation type="submission" date="2024-01" db="EMBL/GenBank/DDBJ databases">
        <title>The complete chloroplast genome sequence of Lithospermum erythrorhizon: insights into the phylogenetic relationship among Boraginaceae species and the maternal lineages of purple gromwells.</title>
        <authorList>
            <person name="Okada T."/>
            <person name="Watanabe K."/>
        </authorList>
    </citation>
    <scope>NUCLEOTIDE SEQUENCE [LARGE SCALE GENOMIC DNA]</scope>
</reference>
<organism evidence="1 2">
    <name type="scientific">Lithospermum erythrorhizon</name>
    <name type="common">Purple gromwell</name>
    <name type="synonym">Lithospermum officinale var. erythrorhizon</name>
    <dbReference type="NCBI Taxonomy" id="34254"/>
    <lineage>
        <taxon>Eukaryota</taxon>
        <taxon>Viridiplantae</taxon>
        <taxon>Streptophyta</taxon>
        <taxon>Embryophyta</taxon>
        <taxon>Tracheophyta</taxon>
        <taxon>Spermatophyta</taxon>
        <taxon>Magnoliopsida</taxon>
        <taxon>eudicotyledons</taxon>
        <taxon>Gunneridae</taxon>
        <taxon>Pentapetalae</taxon>
        <taxon>asterids</taxon>
        <taxon>lamiids</taxon>
        <taxon>Boraginales</taxon>
        <taxon>Boraginaceae</taxon>
        <taxon>Boraginoideae</taxon>
        <taxon>Lithospermeae</taxon>
        <taxon>Lithospermum</taxon>
    </lineage>
</organism>
<comment type="caution">
    <text evidence="1">The sequence shown here is derived from an EMBL/GenBank/DDBJ whole genome shotgun (WGS) entry which is preliminary data.</text>
</comment>